<sequence>MSGRTRTPYDVPFSTLTGVQPTRPERAPGGHARRRDLLRGALRAAGLDALLVTDLVNVRYLTGFTGSNAALLVHAGDDADRGEDRTVLATDGRYTTQAAAQTPDLPVLVQRAVGPALLGAAAGAIGFDSAHVTVDGHAELAAALTDGELRRAPGLVEALRAVKDAGEVDALRQACAAADAALAGVIADGGLRAGRSEREVARDLEERMREAGAEGPSFETIVAAGAHAAIPHHSPTDAPLADGDLLTMDFGALVDGYHSDMTRTTIVGAPAEWQRDLHDLVAEAAAAGRAALAPGVATRDVDAAARDVITAAGFGEQFVHGLGHGVGLVIHEAPAVSATATATLEAGMTVTVEPGVYLAGRGGVRIEDTLLVTEDGAVPLTQSPRDLVHESRDET</sequence>
<dbReference type="InterPro" id="IPR036005">
    <property type="entry name" value="Creatinase/aminopeptidase-like"/>
</dbReference>
<evidence type="ECO:0000313" key="6">
    <source>
        <dbReference type="EMBL" id="GAA4792318.1"/>
    </source>
</evidence>
<dbReference type="Pfam" id="PF01321">
    <property type="entry name" value="Creatinase_N"/>
    <property type="match status" value="1"/>
</dbReference>
<dbReference type="SUPFAM" id="SSF53092">
    <property type="entry name" value="Creatinase/prolidase N-terminal domain"/>
    <property type="match status" value="1"/>
</dbReference>
<dbReference type="InterPro" id="IPR000994">
    <property type="entry name" value="Pept_M24"/>
</dbReference>
<evidence type="ECO:0000256" key="3">
    <source>
        <dbReference type="SAM" id="MobiDB-lite"/>
    </source>
</evidence>
<evidence type="ECO:0000259" key="4">
    <source>
        <dbReference type="Pfam" id="PF00557"/>
    </source>
</evidence>
<proteinExistence type="predicted"/>
<dbReference type="PANTHER" id="PTHR46112:SF8">
    <property type="entry name" value="CYTOPLASMIC PEPTIDASE PEPQ-RELATED"/>
    <property type="match status" value="1"/>
</dbReference>
<feature type="region of interest" description="Disordered" evidence="3">
    <location>
        <begin position="1"/>
        <end position="32"/>
    </location>
</feature>
<feature type="domain" description="Peptidase M24" evidence="4">
    <location>
        <begin position="170"/>
        <end position="374"/>
    </location>
</feature>
<dbReference type="InterPro" id="IPR000587">
    <property type="entry name" value="Creatinase_N"/>
</dbReference>
<name>A0ABP9B9B7_9PSEU</name>
<dbReference type="EMBL" id="BAABHO010000022">
    <property type="protein sequence ID" value="GAA4792318.1"/>
    <property type="molecule type" value="Genomic_DNA"/>
</dbReference>
<evidence type="ECO:0000313" key="7">
    <source>
        <dbReference type="Proteomes" id="UP001500928"/>
    </source>
</evidence>
<dbReference type="Pfam" id="PF00557">
    <property type="entry name" value="Peptidase_M24"/>
    <property type="match status" value="1"/>
</dbReference>
<dbReference type="PRINTS" id="PR00599">
    <property type="entry name" value="MAPEPTIDASE"/>
</dbReference>
<accession>A0ABP9B9B7</accession>
<dbReference type="InterPro" id="IPR001714">
    <property type="entry name" value="Pept_M24_MAP"/>
</dbReference>
<reference evidence="7" key="1">
    <citation type="journal article" date="2019" name="Int. J. Syst. Evol. Microbiol.">
        <title>The Global Catalogue of Microorganisms (GCM) 10K type strain sequencing project: providing services to taxonomists for standard genome sequencing and annotation.</title>
        <authorList>
            <consortium name="The Broad Institute Genomics Platform"/>
            <consortium name="The Broad Institute Genome Sequencing Center for Infectious Disease"/>
            <person name="Wu L."/>
            <person name="Ma J."/>
        </authorList>
    </citation>
    <scope>NUCLEOTIDE SEQUENCE [LARGE SCALE GENOMIC DNA]</scope>
    <source>
        <strain evidence="7">JCM 17979</strain>
    </source>
</reference>
<feature type="domain" description="Creatinase N-terminal" evidence="5">
    <location>
        <begin position="34"/>
        <end position="162"/>
    </location>
</feature>
<dbReference type="InterPro" id="IPR001131">
    <property type="entry name" value="Peptidase_M24B_aminopep-P_CS"/>
</dbReference>
<comment type="caution">
    <text evidence="6">The sequence shown here is derived from an EMBL/GenBank/DDBJ whole genome shotgun (WGS) entry which is preliminary data.</text>
</comment>
<dbReference type="CDD" id="cd01092">
    <property type="entry name" value="APP-like"/>
    <property type="match status" value="1"/>
</dbReference>
<keyword evidence="7" id="KW-1185">Reference proteome</keyword>
<organism evidence="6 7">
    <name type="scientific">Actinomycetospora chlora</name>
    <dbReference type="NCBI Taxonomy" id="663608"/>
    <lineage>
        <taxon>Bacteria</taxon>
        <taxon>Bacillati</taxon>
        <taxon>Actinomycetota</taxon>
        <taxon>Actinomycetes</taxon>
        <taxon>Pseudonocardiales</taxon>
        <taxon>Pseudonocardiaceae</taxon>
        <taxon>Actinomycetospora</taxon>
    </lineage>
</organism>
<evidence type="ECO:0000256" key="2">
    <source>
        <dbReference type="ARBA" id="ARBA00022801"/>
    </source>
</evidence>
<dbReference type="PROSITE" id="PS00491">
    <property type="entry name" value="PROLINE_PEPTIDASE"/>
    <property type="match status" value="1"/>
</dbReference>
<dbReference type="SUPFAM" id="SSF55920">
    <property type="entry name" value="Creatinase/aminopeptidase"/>
    <property type="match status" value="1"/>
</dbReference>
<dbReference type="Gene3D" id="3.90.230.10">
    <property type="entry name" value="Creatinase/methionine aminopeptidase superfamily"/>
    <property type="match status" value="1"/>
</dbReference>
<evidence type="ECO:0000259" key="5">
    <source>
        <dbReference type="Pfam" id="PF01321"/>
    </source>
</evidence>
<gene>
    <name evidence="6" type="ORF">GCM10023200_29650</name>
</gene>
<keyword evidence="2" id="KW-0378">Hydrolase</keyword>
<dbReference type="InterPro" id="IPR050659">
    <property type="entry name" value="Peptidase_M24B"/>
</dbReference>
<protein>
    <submittedName>
        <fullName evidence="6">Xaa-Pro peptidase family protein</fullName>
    </submittedName>
</protein>
<dbReference type="Gene3D" id="3.40.350.10">
    <property type="entry name" value="Creatinase/prolidase N-terminal domain"/>
    <property type="match status" value="1"/>
</dbReference>
<dbReference type="Proteomes" id="UP001500928">
    <property type="component" value="Unassembled WGS sequence"/>
</dbReference>
<evidence type="ECO:0000256" key="1">
    <source>
        <dbReference type="ARBA" id="ARBA00022723"/>
    </source>
</evidence>
<keyword evidence="1" id="KW-0479">Metal-binding</keyword>
<dbReference type="PANTHER" id="PTHR46112">
    <property type="entry name" value="AMINOPEPTIDASE"/>
    <property type="match status" value="1"/>
</dbReference>
<dbReference type="InterPro" id="IPR029149">
    <property type="entry name" value="Creatin/AminoP/Spt16_N"/>
</dbReference>